<evidence type="ECO:0000313" key="3">
    <source>
        <dbReference type="EMBL" id="MXR21266.1"/>
    </source>
</evidence>
<sequence length="89" mass="9796">AAGAAAGAAAGESAEETPEELLSNEERVKRFLREQGGRAKQQDVVDAMGWTEAKTSQVVKGMREDDELESFRIGRENVLKLPDVDQYEE</sequence>
<evidence type="ECO:0000259" key="2">
    <source>
        <dbReference type="Pfam" id="PF24034"/>
    </source>
</evidence>
<dbReference type="EMBL" id="WUUU01000097">
    <property type="protein sequence ID" value="MXR21266.1"/>
    <property type="molecule type" value="Genomic_DNA"/>
</dbReference>
<dbReference type="Pfam" id="PF24034">
    <property type="entry name" value="DUF7343"/>
    <property type="match status" value="1"/>
</dbReference>
<feature type="compositionally biased region" description="Acidic residues" evidence="1">
    <location>
        <begin position="13"/>
        <end position="23"/>
    </location>
</feature>
<proteinExistence type="predicted"/>
<dbReference type="InterPro" id="IPR055767">
    <property type="entry name" value="DUF7343"/>
</dbReference>
<evidence type="ECO:0000313" key="4">
    <source>
        <dbReference type="Proteomes" id="UP000471521"/>
    </source>
</evidence>
<feature type="domain" description="DUF7343" evidence="2">
    <location>
        <begin position="21"/>
        <end position="82"/>
    </location>
</feature>
<dbReference type="RefSeq" id="WP_394351526.1">
    <property type="nucleotide sequence ID" value="NZ_WUUU01000097.1"/>
</dbReference>
<dbReference type="AlphaFoldDB" id="A0A6B0SLA1"/>
<name>A0A6B0SLA1_9EURY</name>
<protein>
    <recommendedName>
        <fullName evidence="2">DUF7343 domain-containing protein</fullName>
    </recommendedName>
</protein>
<evidence type="ECO:0000256" key="1">
    <source>
        <dbReference type="SAM" id="MobiDB-lite"/>
    </source>
</evidence>
<keyword evidence="4" id="KW-1185">Reference proteome</keyword>
<dbReference type="Proteomes" id="UP000471521">
    <property type="component" value="Unassembled WGS sequence"/>
</dbReference>
<comment type="caution">
    <text evidence="3">The sequence shown here is derived from an EMBL/GenBank/DDBJ whole genome shotgun (WGS) entry which is preliminary data.</text>
</comment>
<reference evidence="3 4" key="1">
    <citation type="submission" date="2019-12" db="EMBL/GenBank/DDBJ databases">
        <title>Isolation and characterization of three novel carbon monoxide-oxidizing members of Halobacteria from salione crusts and soils.</title>
        <authorList>
            <person name="Myers M.R."/>
            <person name="King G.M."/>
        </authorList>
    </citation>
    <scope>NUCLEOTIDE SEQUENCE [LARGE SCALE GENOMIC DNA]</scope>
    <source>
        <strain evidence="3 4">PCN9</strain>
    </source>
</reference>
<gene>
    <name evidence="3" type="ORF">GRX66_11865</name>
</gene>
<feature type="non-terminal residue" evidence="3">
    <location>
        <position position="1"/>
    </location>
</feature>
<feature type="region of interest" description="Disordered" evidence="1">
    <location>
        <begin position="1"/>
        <end position="23"/>
    </location>
</feature>
<organism evidence="3 4">
    <name type="scientific">Halobacterium bonnevillei</name>
    <dbReference type="NCBI Taxonomy" id="2692200"/>
    <lineage>
        <taxon>Archaea</taxon>
        <taxon>Methanobacteriati</taxon>
        <taxon>Methanobacteriota</taxon>
        <taxon>Stenosarchaea group</taxon>
        <taxon>Halobacteria</taxon>
        <taxon>Halobacteriales</taxon>
        <taxon>Halobacteriaceae</taxon>
        <taxon>Halobacterium</taxon>
    </lineage>
</organism>
<feature type="compositionally biased region" description="Low complexity" evidence="1">
    <location>
        <begin position="1"/>
        <end position="12"/>
    </location>
</feature>
<accession>A0A6B0SLA1</accession>